<evidence type="ECO:0000313" key="3">
    <source>
        <dbReference type="Proteomes" id="UP000193067"/>
    </source>
</evidence>
<reference evidence="2 3" key="1">
    <citation type="journal article" date="2015" name="Biotechnol. Biofuels">
        <title>Enhanced degradation of softwood versus hardwood by the white-rot fungus Pycnoporus coccineus.</title>
        <authorList>
            <person name="Couturier M."/>
            <person name="Navarro D."/>
            <person name="Chevret D."/>
            <person name="Henrissat B."/>
            <person name="Piumi F."/>
            <person name="Ruiz-Duenas F.J."/>
            <person name="Martinez A.T."/>
            <person name="Grigoriev I.V."/>
            <person name="Riley R."/>
            <person name="Lipzen A."/>
            <person name="Berrin J.G."/>
            <person name="Master E.R."/>
            <person name="Rosso M.N."/>
        </authorList>
    </citation>
    <scope>NUCLEOTIDE SEQUENCE [LARGE SCALE GENOMIC DNA]</scope>
    <source>
        <strain evidence="2 3">BRFM310</strain>
    </source>
</reference>
<dbReference type="AlphaFoldDB" id="A0A1Y2J4N9"/>
<sequence>MISVMENALSLRSFHATPPSRSNAFSRPTGQIKQSGYNWRAPHMSPSATSTSQHPVGIPSQQKKDTLGRHRARPSIHRGSCSPFGSRWRSRRSTCPVVDDCVSCARTARPAVGRGIDSGEQTAARTGSLGELSTPLRVPARTEKVRAPRRLRRNPMGTPGRRREDVGRGGHSRTRSRPSRGLCRTLLTSQTANADHSGVPHKVRAT</sequence>
<accession>A0A1Y2J4N9</accession>
<keyword evidence="3" id="KW-1185">Reference proteome</keyword>
<feature type="region of interest" description="Disordered" evidence="1">
    <location>
        <begin position="140"/>
        <end position="183"/>
    </location>
</feature>
<name>A0A1Y2J4N9_TRAC3</name>
<organism evidence="2 3">
    <name type="scientific">Trametes coccinea (strain BRFM310)</name>
    <name type="common">Pycnoporus coccineus</name>
    <dbReference type="NCBI Taxonomy" id="1353009"/>
    <lineage>
        <taxon>Eukaryota</taxon>
        <taxon>Fungi</taxon>
        <taxon>Dikarya</taxon>
        <taxon>Basidiomycota</taxon>
        <taxon>Agaricomycotina</taxon>
        <taxon>Agaricomycetes</taxon>
        <taxon>Polyporales</taxon>
        <taxon>Polyporaceae</taxon>
        <taxon>Trametes</taxon>
    </lineage>
</organism>
<dbReference type="EMBL" id="KZ084087">
    <property type="protein sequence ID" value="OSD07774.1"/>
    <property type="molecule type" value="Genomic_DNA"/>
</dbReference>
<dbReference type="Proteomes" id="UP000193067">
    <property type="component" value="Unassembled WGS sequence"/>
</dbReference>
<evidence type="ECO:0000313" key="2">
    <source>
        <dbReference type="EMBL" id="OSD07774.1"/>
    </source>
</evidence>
<feature type="region of interest" description="Disordered" evidence="1">
    <location>
        <begin position="42"/>
        <end position="89"/>
    </location>
</feature>
<protein>
    <submittedName>
        <fullName evidence="2">Uncharacterized protein</fullName>
    </submittedName>
</protein>
<gene>
    <name evidence="2" type="ORF">PYCCODRAFT_348949</name>
</gene>
<proteinExistence type="predicted"/>
<evidence type="ECO:0000256" key="1">
    <source>
        <dbReference type="SAM" id="MobiDB-lite"/>
    </source>
</evidence>